<feature type="non-terminal residue" evidence="4">
    <location>
        <position position="1"/>
    </location>
</feature>
<evidence type="ECO:0000313" key="4">
    <source>
        <dbReference type="EMBL" id="MCH85762.1"/>
    </source>
</evidence>
<keyword evidence="2" id="KW-0677">Repeat</keyword>
<dbReference type="InterPro" id="IPR015943">
    <property type="entry name" value="WD40/YVTN_repeat-like_dom_sf"/>
</dbReference>
<accession>A0A392ME37</accession>
<keyword evidence="1 3" id="KW-0853">WD repeat</keyword>
<evidence type="ECO:0000256" key="1">
    <source>
        <dbReference type="ARBA" id="ARBA00022574"/>
    </source>
</evidence>
<dbReference type="AlphaFoldDB" id="A0A392ME37"/>
<gene>
    <name evidence="4" type="ORF">A2U01_0006612</name>
</gene>
<evidence type="ECO:0000256" key="2">
    <source>
        <dbReference type="ARBA" id="ARBA00022737"/>
    </source>
</evidence>
<proteinExistence type="predicted"/>
<protein>
    <submittedName>
        <fullName evidence="4">Ribosome biogenesis protein WDR12</fullName>
    </submittedName>
</protein>
<organism evidence="4 5">
    <name type="scientific">Trifolium medium</name>
    <dbReference type="NCBI Taxonomy" id="97028"/>
    <lineage>
        <taxon>Eukaryota</taxon>
        <taxon>Viridiplantae</taxon>
        <taxon>Streptophyta</taxon>
        <taxon>Embryophyta</taxon>
        <taxon>Tracheophyta</taxon>
        <taxon>Spermatophyta</taxon>
        <taxon>Magnoliopsida</taxon>
        <taxon>eudicotyledons</taxon>
        <taxon>Gunneridae</taxon>
        <taxon>Pentapetalae</taxon>
        <taxon>rosids</taxon>
        <taxon>fabids</taxon>
        <taxon>Fabales</taxon>
        <taxon>Fabaceae</taxon>
        <taxon>Papilionoideae</taxon>
        <taxon>50 kb inversion clade</taxon>
        <taxon>NPAAA clade</taxon>
        <taxon>Hologalegina</taxon>
        <taxon>IRL clade</taxon>
        <taxon>Trifolieae</taxon>
        <taxon>Trifolium</taxon>
    </lineage>
</organism>
<dbReference type="PROSITE" id="PS50082">
    <property type="entry name" value="WD_REPEATS_2"/>
    <property type="match status" value="3"/>
</dbReference>
<reference evidence="4 5" key="1">
    <citation type="journal article" date="2018" name="Front. Plant Sci.">
        <title>Red Clover (Trifolium pratense) and Zigzag Clover (T. medium) - A Picture of Genomic Similarities and Differences.</title>
        <authorList>
            <person name="Dluhosova J."/>
            <person name="Istvanek J."/>
            <person name="Nedelnik J."/>
            <person name="Repkova J."/>
        </authorList>
    </citation>
    <scope>NUCLEOTIDE SEQUENCE [LARGE SCALE GENOMIC DNA]</scope>
    <source>
        <strain evidence="5">cv. 10/8</strain>
        <tissue evidence="4">Leaf</tissue>
    </source>
</reference>
<dbReference type="EMBL" id="LXQA010009093">
    <property type="protein sequence ID" value="MCH85762.1"/>
    <property type="molecule type" value="Genomic_DNA"/>
</dbReference>
<feature type="repeat" description="WD" evidence="3">
    <location>
        <begin position="77"/>
        <end position="118"/>
    </location>
</feature>
<comment type="caution">
    <text evidence="4">The sequence shown here is derived from an EMBL/GenBank/DDBJ whole genome shotgun (WGS) entry which is preliminary data.</text>
</comment>
<dbReference type="PANTHER" id="PTHR19855">
    <property type="entry name" value="WD40 REPEAT PROTEIN 12, 37"/>
    <property type="match status" value="1"/>
</dbReference>
<keyword evidence="5" id="KW-1185">Reference proteome</keyword>
<dbReference type="PANTHER" id="PTHR19855:SF11">
    <property type="entry name" value="RIBOSOME BIOGENESIS PROTEIN WDR12"/>
    <property type="match status" value="1"/>
</dbReference>
<dbReference type="SMART" id="SM00320">
    <property type="entry name" value="WD40"/>
    <property type="match status" value="3"/>
</dbReference>
<dbReference type="InterPro" id="IPR036322">
    <property type="entry name" value="WD40_repeat_dom_sf"/>
</dbReference>
<name>A0A392ME37_9FABA</name>
<evidence type="ECO:0000313" key="5">
    <source>
        <dbReference type="Proteomes" id="UP000265520"/>
    </source>
</evidence>
<evidence type="ECO:0000256" key="3">
    <source>
        <dbReference type="PROSITE-ProRule" id="PRU00221"/>
    </source>
</evidence>
<dbReference type="InterPro" id="IPR020472">
    <property type="entry name" value="WD40_PAC1"/>
</dbReference>
<sequence length="223" mass="24953">YCAFTVLYFRVWKGAGLCTHILEGHSDGVTSVSVFNPEGVETVTVATASKDRTLRLWKINPEEATDHPARVRAYKILRGHKSSVQSVAAQTNGEMVCSGSWDCTINLWRINDTNAENDFVSKKRKVEGQVEDSQLEGEAFTTLVGHSQCVSSVIWPQRESIYSASWDHSIRKWDVENGKNVSDIVSQQITTIFFSIIEIVCYWSLEFVVKLSCDIILVGALLC</sequence>
<dbReference type="PROSITE" id="PS50294">
    <property type="entry name" value="WD_REPEATS_REGION"/>
    <property type="match status" value="1"/>
</dbReference>
<dbReference type="Gene3D" id="2.130.10.10">
    <property type="entry name" value="YVTN repeat-like/Quinoprotein amine dehydrogenase"/>
    <property type="match status" value="1"/>
</dbReference>
<feature type="repeat" description="WD" evidence="3">
    <location>
        <begin position="143"/>
        <end position="183"/>
    </location>
</feature>
<dbReference type="PRINTS" id="PR00320">
    <property type="entry name" value="GPROTEINBRPT"/>
</dbReference>
<dbReference type="Proteomes" id="UP000265520">
    <property type="component" value="Unassembled WGS sequence"/>
</dbReference>
<dbReference type="Pfam" id="PF00400">
    <property type="entry name" value="WD40"/>
    <property type="match status" value="3"/>
</dbReference>
<dbReference type="SUPFAM" id="SSF50978">
    <property type="entry name" value="WD40 repeat-like"/>
    <property type="match status" value="1"/>
</dbReference>
<dbReference type="InterPro" id="IPR001680">
    <property type="entry name" value="WD40_rpt"/>
</dbReference>
<feature type="repeat" description="WD" evidence="3">
    <location>
        <begin position="22"/>
        <end position="67"/>
    </location>
</feature>